<evidence type="ECO:0000313" key="1">
    <source>
        <dbReference type="EMBL" id="MFC5569687.1"/>
    </source>
</evidence>
<protein>
    <submittedName>
        <fullName evidence="1">Uncharacterized protein</fullName>
    </submittedName>
</protein>
<dbReference type="Proteomes" id="UP001596036">
    <property type="component" value="Unassembled WGS sequence"/>
</dbReference>
<gene>
    <name evidence="1" type="ORF">ACFPN1_06395</name>
</gene>
<reference evidence="2" key="1">
    <citation type="journal article" date="2019" name="Int. J. Syst. Evol. Microbiol.">
        <title>The Global Catalogue of Microorganisms (GCM) 10K type strain sequencing project: providing services to taxonomists for standard genome sequencing and annotation.</title>
        <authorList>
            <consortium name="The Broad Institute Genomics Platform"/>
            <consortium name="The Broad Institute Genome Sequencing Center for Infectious Disease"/>
            <person name="Wu L."/>
            <person name="Ma J."/>
        </authorList>
    </citation>
    <scope>NUCLEOTIDE SEQUENCE [LARGE SCALE GENOMIC DNA]</scope>
    <source>
        <strain evidence="2">KACC 11407</strain>
    </source>
</reference>
<proteinExistence type="predicted"/>
<dbReference type="EMBL" id="JBHSNM010000001">
    <property type="protein sequence ID" value="MFC5569687.1"/>
    <property type="molecule type" value="Genomic_DNA"/>
</dbReference>
<comment type="caution">
    <text evidence="1">The sequence shown here is derived from an EMBL/GenBank/DDBJ whole genome shotgun (WGS) entry which is preliminary data.</text>
</comment>
<organism evidence="1 2">
    <name type="scientific">Lysobacter yangpyeongensis</name>
    <dbReference type="NCBI Taxonomy" id="346182"/>
    <lineage>
        <taxon>Bacteria</taxon>
        <taxon>Pseudomonadati</taxon>
        <taxon>Pseudomonadota</taxon>
        <taxon>Gammaproteobacteria</taxon>
        <taxon>Lysobacterales</taxon>
        <taxon>Lysobacteraceae</taxon>
        <taxon>Lysobacter</taxon>
    </lineage>
</organism>
<name>A0ABW0SKR7_9GAMM</name>
<dbReference type="RefSeq" id="WP_386753898.1">
    <property type="nucleotide sequence ID" value="NZ_JBHSNM010000001.1"/>
</dbReference>
<sequence length="163" mass="17828">MIYDLAATFADIGAGAVQSIVQKQNGDFFVPAAVNTAFAVELLLKFFIVAANPDLTYAELKAAGLHPHGHKYSQLWAGLHPKFRAAILAEYSMLTQAGSVLPDIPAVLAELGDAPFIDWRYPFEDTAYRELDYGKLEHVAGAMLRVGRGACRRLAKGERQHIV</sequence>
<evidence type="ECO:0000313" key="2">
    <source>
        <dbReference type="Proteomes" id="UP001596036"/>
    </source>
</evidence>
<keyword evidence="2" id="KW-1185">Reference proteome</keyword>
<accession>A0ABW0SKR7</accession>